<dbReference type="InterPro" id="IPR001638">
    <property type="entry name" value="Solute-binding_3/MltF_N"/>
</dbReference>
<evidence type="ECO:0000256" key="2">
    <source>
        <dbReference type="ARBA" id="ARBA00010333"/>
    </source>
</evidence>
<dbReference type="CDD" id="cd13624">
    <property type="entry name" value="PBP2_Arg_Lys_His"/>
    <property type="match status" value="1"/>
</dbReference>
<feature type="domain" description="Solute-binding protein family 3/N-terminal" evidence="6">
    <location>
        <begin position="34"/>
        <end position="255"/>
    </location>
</feature>
<name>A0A9Y2EQT5_9FIRM</name>
<dbReference type="InterPro" id="IPR018313">
    <property type="entry name" value="SBP_3_CS"/>
</dbReference>
<dbReference type="PANTHER" id="PTHR35936">
    <property type="entry name" value="MEMBRANE-BOUND LYTIC MUREIN TRANSGLYCOSYLASE F"/>
    <property type="match status" value="1"/>
</dbReference>
<evidence type="ECO:0000256" key="4">
    <source>
        <dbReference type="RuleBase" id="RU003744"/>
    </source>
</evidence>
<dbReference type="SMART" id="SM00062">
    <property type="entry name" value="PBPb"/>
    <property type="match status" value="1"/>
</dbReference>
<dbReference type="RefSeq" id="WP_147670150.1">
    <property type="nucleotide sequence ID" value="NZ_CP120678.1"/>
</dbReference>
<dbReference type="PANTHER" id="PTHR35936:SF17">
    <property type="entry name" value="ARGININE-BINDING EXTRACELLULAR PROTEIN ARTP"/>
    <property type="match status" value="1"/>
</dbReference>
<dbReference type="GO" id="GO:0015276">
    <property type="term" value="F:ligand-gated monoatomic ion channel activity"/>
    <property type="evidence" value="ECO:0007669"/>
    <property type="project" value="InterPro"/>
</dbReference>
<sequence length="257" mass="28285">MSRKLISLLMLSVFVVMALVTGCGSDTKKSDAKVLRIGTNADFAPFEFQDVDGKEYVGFDMDLARAIAKEMGYQADIQNVNFDGLIPALEAGNIDMIISGMTVTEERKQKVAFSKPYYQSGLTFVVRNDNDTIKSFKDLEGKTIAVQIGTTGANKAREIKDATVKEFNSSADTFLELKAGGVDAVVNDRPVNDYFLAQGGTKDAKTFPEILTAEDYGIAISKKNPELAKQIDEALEKLQANGEYDKIFEKWFGKQVK</sequence>
<dbReference type="GO" id="GO:0016020">
    <property type="term" value="C:membrane"/>
    <property type="evidence" value="ECO:0007669"/>
    <property type="project" value="InterPro"/>
</dbReference>
<organism evidence="8 9">
    <name type="scientific">Selenobaculum gibii</name>
    <dbReference type="NCBI Taxonomy" id="3054208"/>
    <lineage>
        <taxon>Bacteria</taxon>
        <taxon>Bacillati</taxon>
        <taxon>Bacillota</taxon>
        <taxon>Negativicutes</taxon>
        <taxon>Selenomonadales</taxon>
        <taxon>Selenomonadaceae</taxon>
        <taxon>Selenobaculum</taxon>
    </lineage>
</organism>
<evidence type="ECO:0000313" key="9">
    <source>
        <dbReference type="Proteomes" id="UP001243623"/>
    </source>
</evidence>
<protein>
    <submittedName>
        <fullName evidence="8">Basic amino acid ABC transporter substrate-binding protein</fullName>
    </submittedName>
</protein>
<dbReference type="SUPFAM" id="SSF53850">
    <property type="entry name" value="Periplasmic binding protein-like II"/>
    <property type="match status" value="1"/>
</dbReference>
<evidence type="ECO:0000313" key="8">
    <source>
        <dbReference type="EMBL" id="WIW70367.1"/>
    </source>
</evidence>
<feature type="chain" id="PRO_5040998734" evidence="5">
    <location>
        <begin position="19"/>
        <end position="257"/>
    </location>
</feature>
<reference evidence="8" key="1">
    <citation type="submission" date="2023-03" db="EMBL/GenBank/DDBJ databases">
        <title>Selenobaculum gbiensis gen. nov. sp. nov., a new bacterium isolated from the gut microbiota of IBD patient.</title>
        <authorList>
            <person name="Yeo S."/>
            <person name="Park H."/>
            <person name="Huh C.S."/>
        </authorList>
    </citation>
    <scope>NUCLEOTIDE SEQUENCE</scope>
    <source>
        <strain evidence="8">ICN-92133</strain>
    </source>
</reference>
<keyword evidence="3 5" id="KW-0732">Signal</keyword>
<proteinExistence type="inferred from homology"/>
<dbReference type="EMBL" id="CP120678">
    <property type="protein sequence ID" value="WIW70367.1"/>
    <property type="molecule type" value="Genomic_DNA"/>
</dbReference>
<evidence type="ECO:0000256" key="3">
    <source>
        <dbReference type="ARBA" id="ARBA00022729"/>
    </source>
</evidence>
<comment type="subcellular location">
    <subcellularLocation>
        <location evidence="1">Cell envelope</location>
    </subcellularLocation>
</comment>
<dbReference type="KEGG" id="sgbi:P3F81_10785"/>
<evidence type="ECO:0000256" key="1">
    <source>
        <dbReference type="ARBA" id="ARBA00004196"/>
    </source>
</evidence>
<evidence type="ECO:0000259" key="7">
    <source>
        <dbReference type="SMART" id="SM00079"/>
    </source>
</evidence>
<dbReference type="GO" id="GO:0030313">
    <property type="term" value="C:cell envelope"/>
    <property type="evidence" value="ECO:0007669"/>
    <property type="project" value="UniProtKB-SubCell"/>
</dbReference>
<gene>
    <name evidence="8" type="ORF">P3F81_10785</name>
</gene>
<dbReference type="Proteomes" id="UP001243623">
    <property type="component" value="Chromosome"/>
</dbReference>
<keyword evidence="9" id="KW-1185">Reference proteome</keyword>
<dbReference type="SMART" id="SM00079">
    <property type="entry name" value="PBPe"/>
    <property type="match status" value="1"/>
</dbReference>
<dbReference type="InterPro" id="IPR001320">
    <property type="entry name" value="Iontro_rcpt_C"/>
</dbReference>
<accession>A0A9Y2EQT5</accession>
<evidence type="ECO:0000259" key="6">
    <source>
        <dbReference type="SMART" id="SM00062"/>
    </source>
</evidence>
<dbReference type="AlphaFoldDB" id="A0A9Y2EQT5"/>
<dbReference type="PROSITE" id="PS51257">
    <property type="entry name" value="PROKAR_LIPOPROTEIN"/>
    <property type="match status" value="1"/>
</dbReference>
<feature type="signal peptide" evidence="5">
    <location>
        <begin position="1"/>
        <end position="18"/>
    </location>
</feature>
<dbReference type="Pfam" id="PF00497">
    <property type="entry name" value="SBP_bac_3"/>
    <property type="match status" value="1"/>
</dbReference>
<evidence type="ECO:0000256" key="5">
    <source>
        <dbReference type="SAM" id="SignalP"/>
    </source>
</evidence>
<dbReference type="Gene3D" id="3.40.190.10">
    <property type="entry name" value="Periplasmic binding protein-like II"/>
    <property type="match status" value="2"/>
</dbReference>
<dbReference type="FunFam" id="3.40.190.10:FF:000002">
    <property type="entry name" value="Glutamine ABC transporter periplasmic protein"/>
    <property type="match status" value="1"/>
</dbReference>
<feature type="domain" description="Ionotropic glutamate receptor C-terminal" evidence="7">
    <location>
        <begin position="34"/>
        <end position="254"/>
    </location>
</feature>
<comment type="similarity">
    <text evidence="2 4">Belongs to the bacterial solute-binding protein 3 family.</text>
</comment>
<dbReference type="PROSITE" id="PS01039">
    <property type="entry name" value="SBP_BACTERIAL_3"/>
    <property type="match status" value="1"/>
</dbReference>